<organism evidence="3">
    <name type="scientific">Edaphobacter paludis</name>
    <dbReference type="NCBI Taxonomy" id="3035702"/>
    <lineage>
        <taxon>Bacteria</taxon>
        <taxon>Pseudomonadati</taxon>
        <taxon>Acidobacteriota</taxon>
        <taxon>Terriglobia</taxon>
        <taxon>Terriglobales</taxon>
        <taxon>Acidobacteriaceae</taxon>
        <taxon>Edaphobacter</taxon>
    </lineage>
</organism>
<dbReference type="SUPFAM" id="SSF158472">
    <property type="entry name" value="HAMP domain-like"/>
    <property type="match status" value="1"/>
</dbReference>
<feature type="domain" description="HAMP" evidence="2">
    <location>
        <begin position="236"/>
        <end position="289"/>
    </location>
</feature>
<dbReference type="GO" id="GO:0007165">
    <property type="term" value="P:signal transduction"/>
    <property type="evidence" value="ECO:0007669"/>
    <property type="project" value="InterPro"/>
</dbReference>
<accession>A0AAU7D710</accession>
<dbReference type="AlphaFoldDB" id="A0AAU7CXL0"/>
<keyword evidence="1" id="KW-1133">Transmembrane helix</keyword>
<dbReference type="GO" id="GO:0016020">
    <property type="term" value="C:membrane"/>
    <property type="evidence" value="ECO:0007669"/>
    <property type="project" value="InterPro"/>
</dbReference>
<dbReference type="EMBL" id="CP121195">
    <property type="protein sequence ID" value="XBH13089.1"/>
    <property type="molecule type" value="Genomic_DNA"/>
</dbReference>
<accession>A0AAU7CXL0</accession>
<protein>
    <submittedName>
        <fullName evidence="3">DUF3365 domain-containing protein</fullName>
    </submittedName>
</protein>
<dbReference type="InterPro" id="IPR003660">
    <property type="entry name" value="HAMP_dom"/>
</dbReference>
<keyword evidence="1" id="KW-0472">Membrane</keyword>
<proteinExistence type="predicted"/>
<evidence type="ECO:0000313" key="3">
    <source>
        <dbReference type="EMBL" id="XBH09703.1"/>
    </source>
</evidence>
<evidence type="ECO:0000313" key="4">
    <source>
        <dbReference type="EMBL" id="XBH13089.1"/>
    </source>
</evidence>
<dbReference type="EMBL" id="CP121194">
    <property type="protein sequence ID" value="XBH09703.1"/>
    <property type="molecule type" value="Genomic_DNA"/>
</dbReference>
<dbReference type="KEGG" id="epl:P4G45_14595"/>
<sequence length="294" mass="32723">MKLLAKFNLILLVIFAAGGLLISHLAYSFLIRNARREVLEQARLMLASAQSVRDYTASDLSPLLQQNPRHRVHFLSETIPFYAATTTFNNLRKDNPKYADYIYRETTLNPTNLEDRASDWEADIINELRNHGEPQITSQRSTPSGQSLYIANPIKVSPDCLECHGVPSAAPRAMLAVYGSTNGFGWKNNEIVGAQIVSVPMTVAIDIANRAYHQLLLYLILTLVVAILALDAGVYLFVIRPLKIVSTTADRVSRGEKNVPPIKVHGKDEIATVASSFNRMQLSLAKALKMFEEE</sequence>
<feature type="transmembrane region" description="Helical" evidence="1">
    <location>
        <begin position="215"/>
        <end position="238"/>
    </location>
</feature>
<dbReference type="RefSeq" id="WP_348267210.1">
    <property type="nucleotide sequence ID" value="NZ_CP121194.1"/>
</dbReference>
<dbReference type="Pfam" id="PF00672">
    <property type="entry name" value="HAMP"/>
    <property type="match status" value="1"/>
</dbReference>
<gene>
    <name evidence="3" type="ORF">P4G45_14595</name>
    <name evidence="4" type="ORF">P8936_15550</name>
</gene>
<keyword evidence="1" id="KW-0812">Transmembrane</keyword>
<dbReference type="Gene3D" id="6.10.340.10">
    <property type="match status" value="1"/>
</dbReference>
<reference evidence="3" key="1">
    <citation type="submission" date="2023-03" db="EMBL/GenBank/DDBJ databases">
        <title>Edaphobacter sp.</title>
        <authorList>
            <person name="Huber K.J."/>
            <person name="Papendorf J."/>
            <person name="Pilke C."/>
            <person name="Bunk B."/>
            <person name="Sproeer C."/>
            <person name="Pester M."/>
        </authorList>
    </citation>
    <scope>NUCLEOTIDE SEQUENCE</scope>
    <source>
        <strain evidence="3">DSM 109919</strain>
        <strain evidence="4">DSM 109920</strain>
    </source>
</reference>
<evidence type="ECO:0000256" key="1">
    <source>
        <dbReference type="SAM" id="Phobius"/>
    </source>
</evidence>
<evidence type="ECO:0000259" key="2">
    <source>
        <dbReference type="PROSITE" id="PS50885"/>
    </source>
</evidence>
<dbReference type="SMART" id="SM00304">
    <property type="entry name" value="HAMP"/>
    <property type="match status" value="1"/>
</dbReference>
<dbReference type="InterPro" id="IPR021796">
    <property type="entry name" value="Tll0287-like_dom"/>
</dbReference>
<dbReference type="Pfam" id="PF11845">
    <property type="entry name" value="Tll0287-like"/>
    <property type="match status" value="1"/>
</dbReference>
<name>A0AAU7CXL0_9BACT</name>
<dbReference type="PROSITE" id="PS50885">
    <property type="entry name" value="HAMP"/>
    <property type="match status" value="1"/>
</dbReference>
<dbReference type="CDD" id="cd06225">
    <property type="entry name" value="HAMP"/>
    <property type="match status" value="1"/>
</dbReference>